<protein>
    <submittedName>
        <fullName evidence="1">Uncharacterized protein</fullName>
    </submittedName>
</protein>
<dbReference type="Gramene" id="KQK96735">
    <property type="protein sequence ID" value="KQK96735"/>
    <property type="gene ID" value="SETIT_012928mg"/>
</dbReference>
<reference evidence="1" key="2">
    <citation type="submission" date="2018-08" db="UniProtKB">
        <authorList>
            <consortium name="EnsemblPlants"/>
        </authorList>
    </citation>
    <scope>IDENTIFICATION</scope>
    <source>
        <strain evidence="1">Yugu1</strain>
    </source>
</reference>
<dbReference type="InParanoid" id="K3YFB0"/>
<dbReference type="AlphaFoldDB" id="K3YFB0"/>
<reference evidence="2" key="1">
    <citation type="journal article" date="2012" name="Nat. Biotechnol.">
        <title>Reference genome sequence of the model plant Setaria.</title>
        <authorList>
            <person name="Bennetzen J.L."/>
            <person name="Schmutz J."/>
            <person name="Wang H."/>
            <person name="Percifield R."/>
            <person name="Hawkins J."/>
            <person name="Pontaroli A.C."/>
            <person name="Estep M."/>
            <person name="Feng L."/>
            <person name="Vaughn J.N."/>
            <person name="Grimwood J."/>
            <person name="Jenkins J."/>
            <person name="Barry K."/>
            <person name="Lindquist E."/>
            <person name="Hellsten U."/>
            <person name="Deshpande S."/>
            <person name="Wang X."/>
            <person name="Wu X."/>
            <person name="Mitros T."/>
            <person name="Triplett J."/>
            <person name="Yang X."/>
            <person name="Ye C.Y."/>
            <person name="Mauro-Herrera M."/>
            <person name="Wang L."/>
            <person name="Li P."/>
            <person name="Sharma M."/>
            <person name="Sharma R."/>
            <person name="Ronald P.C."/>
            <person name="Panaud O."/>
            <person name="Kellogg E.A."/>
            <person name="Brutnell T.P."/>
            <person name="Doust A.N."/>
            <person name="Tuskan G.A."/>
            <person name="Rokhsar D."/>
            <person name="Devos K.M."/>
        </authorList>
    </citation>
    <scope>NUCLEOTIDE SEQUENCE [LARGE SCALE GENOMIC DNA]</scope>
    <source>
        <strain evidence="2">cv. Yugu1</strain>
    </source>
</reference>
<sequence>MLLRCPLLESAPAPAPPLRIDVTHLLLRRPPFQISVVPLLLHPQINAGPCSSTFPCPESM</sequence>
<evidence type="ECO:0000313" key="1">
    <source>
        <dbReference type="EnsemblPlants" id="KQK96735"/>
    </source>
</evidence>
<accession>K3YFB0</accession>
<dbReference type="Proteomes" id="UP000004995">
    <property type="component" value="Unassembled WGS sequence"/>
</dbReference>
<name>K3YFB0_SETIT</name>
<dbReference type="EMBL" id="AGNK02004245">
    <property type="status" value="NOT_ANNOTATED_CDS"/>
    <property type="molecule type" value="Genomic_DNA"/>
</dbReference>
<evidence type="ECO:0000313" key="2">
    <source>
        <dbReference type="Proteomes" id="UP000004995"/>
    </source>
</evidence>
<organism evidence="1 2">
    <name type="scientific">Setaria italica</name>
    <name type="common">Foxtail millet</name>
    <name type="synonym">Panicum italicum</name>
    <dbReference type="NCBI Taxonomy" id="4555"/>
    <lineage>
        <taxon>Eukaryota</taxon>
        <taxon>Viridiplantae</taxon>
        <taxon>Streptophyta</taxon>
        <taxon>Embryophyta</taxon>
        <taxon>Tracheophyta</taxon>
        <taxon>Spermatophyta</taxon>
        <taxon>Magnoliopsida</taxon>
        <taxon>Liliopsida</taxon>
        <taxon>Poales</taxon>
        <taxon>Poaceae</taxon>
        <taxon>PACMAD clade</taxon>
        <taxon>Panicoideae</taxon>
        <taxon>Panicodae</taxon>
        <taxon>Paniceae</taxon>
        <taxon>Cenchrinae</taxon>
        <taxon>Setaria</taxon>
    </lineage>
</organism>
<dbReference type="EnsemblPlants" id="KQK96735">
    <property type="protein sequence ID" value="KQK96735"/>
    <property type="gene ID" value="SETIT_012928mg"/>
</dbReference>
<dbReference type="HOGENOM" id="CLU_2946083_0_0_1"/>
<keyword evidence="2" id="KW-1185">Reference proteome</keyword>
<proteinExistence type="predicted"/>